<keyword evidence="3" id="KW-1185">Reference proteome</keyword>
<feature type="non-terminal residue" evidence="2">
    <location>
        <position position="254"/>
    </location>
</feature>
<dbReference type="STRING" id="1661398.A0A482VW51"/>
<dbReference type="AlphaFoldDB" id="A0A482VW51"/>
<dbReference type="InterPro" id="IPR005135">
    <property type="entry name" value="Endo/exonuclease/phosphatase"/>
</dbReference>
<protein>
    <submittedName>
        <fullName evidence="2">Exo endo phos 2 domain containing protein</fullName>
    </submittedName>
</protein>
<accession>A0A482VW51</accession>
<organism evidence="2 3">
    <name type="scientific">Asbolus verrucosus</name>
    <name type="common">Desert ironclad beetle</name>
    <dbReference type="NCBI Taxonomy" id="1661398"/>
    <lineage>
        <taxon>Eukaryota</taxon>
        <taxon>Metazoa</taxon>
        <taxon>Ecdysozoa</taxon>
        <taxon>Arthropoda</taxon>
        <taxon>Hexapoda</taxon>
        <taxon>Insecta</taxon>
        <taxon>Pterygota</taxon>
        <taxon>Neoptera</taxon>
        <taxon>Endopterygota</taxon>
        <taxon>Coleoptera</taxon>
        <taxon>Polyphaga</taxon>
        <taxon>Cucujiformia</taxon>
        <taxon>Tenebrionidae</taxon>
        <taxon>Pimeliinae</taxon>
        <taxon>Asbolus</taxon>
    </lineage>
</organism>
<feature type="domain" description="Endonuclease/exonuclease/phosphatase" evidence="1">
    <location>
        <begin position="66"/>
        <end position="176"/>
    </location>
</feature>
<dbReference type="Gene3D" id="3.60.10.10">
    <property type="entry name" value="Endonuclease/exonuclease/phosphatase"/>
    <property type="match status" value="1"/>
</dbReference>
<dbReference type="EMBL" id="QDEB01058114">
    <property type="protein sequence ID" value="RZC36863.1"/>
    <property type="molecule type" value="Genomic_DNA"/>
</dbReference>
<proteinExistence type="predicted"/>
<evidence type="ECO:0000259" key="1">
    <source>
        <dbReference type="Pfam" id="PF14529"/>
    </source>
</evidence>
<dbReference type="PANTHER" id="PTHR33273">
    <property type="entry name" value="DOMAIN-CONTAINING PROTEIN, PUTATIVE-RELATED"/>
    <property type="match status" value="1"/>
</dbReference>
<reference evidence="2 3" key="1">
    <citation type="submission" date="2017-03" db="EMBL/GenBank/DDBJ databases">
        <title>Genome of the blue death feigning beetle - Asbolus verrucosus.</title>
        <authorList>
            <person name="Rider S.D."/>
        </authorList>
    </citation>
    <scope>NUCLEOTIDE SEQUENCE [LARGE SCALE GENOMIC DNA]</scope>
    <source>
        <strain evidence="2">Butters</strain>
        <tissue evidence="2">Head and leg muscle</tissue>
    </source>
</reference>
<dbReference type="InterPro" id="IPR036691">
    <property type="entry name" value="Endo/exonu/phosph_ase_sf"/>
</dbReference>
<gene>
    <name evidence="2" type="ORF">BDFB_011738</name>
</gene>
<evidence type="ECO:0000313" key="3">
    <source>
        <dbReference type="Proteomes" id="UP000292052"/>
    </source>
</evidence>
<dbReference type="OrthoDB" id="410155at2759"/>
<dbReference type="PANTHER" id="PTHR33273:SF2">
    <property type="entry name" value="ENDONUCLEASE_EXONUCLEASE_PHOSPHATASE DOMAIN-CONTAINING PROTEIN"/>
    <property type="match status" value="1"/>
</dbReference>
<dbReference type="Pfam" id="PF14529">
    <property type="entry name" value="Exo_endo_phos_2"/>
    <property type="match status" value="1"/>
</dbReference>
<dbReference type="SUPFAM" id="SSF56219">
    <property type="entry name" value="DNase I-like"/>
    <property type="match status" value="1"/>
</dbReference>
<dbReference type="GO" id="GO:0003824">
    <property type="term" value="F:catalytic activity"/>
    <property type="evidence" value="ECO:0007669"/>
    <property type="project" value="InterPro"/>
</dbReference>
<comment type="caution">
    <text evidence="2">The sequence shown here is derived from an EMBL/GenBank/DDBJ whole genome shotgun (WGS) entry which is preliminary data.</text>
</comment>
<name>A0A482VW51_ASBVE</name>
<dbReference type="Proteomes" id="UP000292052">
    <property type="component" value="Unassembled WGS sequence"/>
</dbReference>
<evidence type="ECO:0000313" key="2">
    <source>
        <dbReference type="EMBL" id="RZC36863.1"/>
    </source>
</evidence>
<sequence length="254" mass="29187">MAITETKLINRDKFRIKNYNIVRKNRNNNTRAGGVLILIKKGIPYVQIQIPETSIETVGIKLANNINFIAAYNKPQNKISDRDLNTLTNIGNKVRLVGDLNARHTTWNCHISNQNGRIIKNYADNNHIHIKYPQTHTHYPSNNTTPTTIDIAITKNIENITQLQSLTELNSDHNPVAFQMETSTRNSVIKQITSYQKTDWKKFRETLDKEIIINPEIQTAQQLEIECHNLIKALQTAKKKHTQTKTIDLSKDKL</sequence>